<accession>A0ABN7WVH2</accession>
<protein>
    <submittedName>
        <fullName evidence="1">29419_t:CDS:1</fullName>
    </submittedName>
</protein>
<organism evidence="1 2">
    <name type="scientific">Gigaspora margarita</name>
    <dbReference type="NCBI Taxonomy" id="4874"/>
    <lineage>
        <taxon>Eukaryota</taxon>
        <taxon>Fungi</taxon>
        <taxon>Fungi incertae sedis</taxon>
        <taxon>Mucoromycota</taxon>
        <taxon>Glomeromycotina</taxon>
        <taxon>Glomeromycetes</taxon>
        <taxon>Diversisporales</taxon>
        <taxon>Gigasporaceae</taxon>
        <taxon>Gigaspora</taxon>
    </lineage>
</organism>
<keyword evidence="2" id="KW-1185">Reference proteome</keyword>
<evidence type="ECO:0000313" key="2">
    <source>
        <dbReference type="Proteomes" id="UP000789901"/>
    </source>
</evidence>
<dbReference type="PANTHER" id="PTHR35385">
    <property type="entry name" value="PROTEIN B, PUTATIVE-RELATED-RELATED"/>
    <property type="match status" value="1"/>
</dbReference>
<sequence length="115" mass="13728">NDDAKIASSTMSFFGRGPNLGPITFLTDDSNSERNALGHCWQNSNRLLCVFHVLQAFWHWLHNSKHNINKDHKRPIMNIMKKILYSHTEDEMVKYYNDLKINYYNIYPQLQRHFE</sequence>
<dbReference type="EMBL" id="CAJVQB010064124">
    <property type="protein sequence ID" value="CAG8840912.1"/>
    <property type="molecule type" value="Genomic_DNA"/>
</dbReference>
<feature type="non-terminal residue" evidence="1">
    <location>
        <position position="1"/>
    </location>
</feature>
<proteinExistence type="predicted"/>
<dbReference type="Proteomes" id="UP000789901">
    <property type="component" value="Unassembled WGS sequence"/>
</dbReference>
<gene>
    <name evidence="1" type="ORF">GMARGA_LOCUS35147</name>
</gene>
<evidence type="ECO:0000313" key="1">
    <source>
        <dbReference type="EMBL" id="CAG8840912.1"/>
    </source>
</evidence>
<comment type="caution">
    <text evidence="1">The sequence shown here is derived from an EMBL/GenBank/DDBJ whole genome shotgun (WGS) entry which is preliminary data.</text>
</comment>
<dbReference type="PANTHER" id="PTHR35385:SF2">
    <property type="entry name" value="PROTEIN B, PUTATIVE-RELATED"/>
    <property type="match status" value="1"/>
</dbReference>
<name>A0ABN7WVH2_GIGMA</name>
<reference evidence="1 2" key="1">
    <citation type="submission" date="2021-06" db="EMBL/GenBank/DDBJ databases">
        <authorList>
            <person name="Kallberg Y."/>
            <person name="Tangrot J."/>
            <person name="Rosling A."/>
        </authorList>
    </citation>
    <scope>NUCLEOTIDE SEQUENCE [LARGE SCALE GENOMIC DNA]</scope>
    <source>
        <strain evidence="1 2">120-4 pot B 10/14</strain>
    </source>
</reference>